<accession>A0A6M1U6F2</accession>
<dbReference type="AlphaFoldDB" id="A0A6M1U6F2"/>
<dbReference type="EMBL" id="JAALFE010000067">
    <property type="protein sequence ID" value="NGQ93474.1"/>
    <property type="molecule type" value="Genomic_DNA"/>
</dbReference>
<comment type="caution">
    <text evidence="1">The sequence shown here is derived from an EMBL/GenBank/DDBJ whole genome shotgun (WGS) entry which is preliminary data.</text>
</comment>
<proteinExistence type="predicted"/>
<name>A0A6M1U6F2_9RHOB</name>
<keyword evidence="2" id="KW-1185">Reference proteome</keyword>
<dbReference type="Proteomes" id="UP000474758">
    <property type="component" value="Unassembled WGS sequence"/>
</dbReference>
<organism evidence="1 2">
    <name type="scientific">Paragemmobacter kunshanensis</name>
    <dbReference type="NCBI Taxonomy" id="2583234"/>
    <lineage>
        <taxon>Bacteria</taxon>
        <taxon>Pseudomonadati</taxon>
        <taxon>Pseudomonadota</taxon>
        <taxon>Alphaproteobacteria</taxon>
        <taxon>Rhodobacterales</taxon>
        <taxon>Paracoccaceae</taxon>
        <taxon>Paragemmobacter</taxon>
    </lineage>
</organism>
<evidence type="ECO:0008006" key="3">
    <source>
        <dbReference type="Google" id="ProtNLM"/>
    </source>
</evidence>
<reference evidence="1 2" key="1">
    <citation type="submission" date="2020-02" db="EMBL/GenBank/DDBJ databases">
        <title>Rhodobacter translucens sp. nov., a novel bacterium isolated from activated sludge.</title>
        <authorList>
            <person name="Liu J."/>
        </authorList>
    </citation>
    <scope>NUCLEOTIDE SEQUENCE [LARGE SCALE GENOMIC DNA]</scope>
    <source>
        <strain evidence="1 2">HX-7-19</strain>
    </source>
</reference>
<gene>
    <name evidence="1" type="ORF">G5V65_21615</name>
</gene>
<evidence type="ECO:0000313" key="2">
    <source>
        <dbReference type="Proteomes" id="UP000474758"/>
    </source>
</evidence>
<dbReference type="RefSeq" id="WP_165054640.1">
    <property type="nucleotide sequence ID" value="NZ_JAALFE010000067.1"/>
</dbReference>
<evidence type="ECO:0000313" key="1">
    <source>
        <dbReference type="EMBL" id="NGQ93474.1"/>
    </source>
</evidence>
<sequence length="133" mass="14857">MALRPTIEIEAALSSISSDITALLSQRPVPLGNAAPPATTGVYVLSVGTEIMYVGEAKGRKGLKDRLTAKHISGDDSHAIQRAFKIEYPDRLIRRDHIKKTVFAQWLEITPDHRVSAVERVLIWMFNPPWNVK</sequence>
<protein>
    <recommendedName>
        <fullName evidence="3">GIY-YIG nuclease family protein</fullName>
    </recommendedName>
</protein>